<evidence type="ECO:0000259" key="1">
    <source>
        <dbReference type="Pfam" id="PF13460"/>
    </source>
</evidence>
<dbReference type="InterPro" id="IPR036291">
    <property type="entry name" value="NAD(P)-bd_dom_sf"/>
</dbReference>
<sequence length="280" mass="28962">MIVVTGATGNIGRTLTQLLTSAGAEVVGISHEAAPADTGITYRTGLDTSTVEGMREAVAGADALFLMLGGAQNAFGGDPAELVGAAVEAGVKRIVLNSSQASATRPQAASHARLRAFEEAVRASGVEWTILRPSGFASNAFAWLESVRTQRTVYAPYGDVAWPVVDPADIAGMAAVALLEDGHVGRVYTVTGPVAVTPREQAAVLSAALGEDVAFVELSREQALEAMSAYMPAEIAAGTLDITKEPLPEESRISPDVAALLGRPAGDFAGWVARSVEAFR</sequence>
<accession>A0A9W6SKW4</accession>
<dbReference type="Gene3D" id="3.40.50.720">
    <property type="entry name" value="NAD(P)-binding Rossmann-like Domain"/>
    <property type="match status" value="1"/>
</dbReference>
<dbReference type="SUPFAM" id="SSF51735">
    <property type="entry name" value="NAD(P)-binding Rossmann-fold domains"/>
    <property type="match status" value="1"/>
</dbReference>
<dbReference type="Gene3D" id="3.90.25.10">
    <property type="entry name" value="UDP-galactose 4-epimerase, domain 1"/>
    <property type="match status" value="1"/>
</dbReference>
<evidence type="ECO:0000313" key="2">
    <source>
        <dbReference type="EMBL" id="GLZ77611.1"/>
    </source>
</evidence>
<dbReference type="RefSeq" id="WP_285662711.1">
    <property type="nucleotide sequence ID" value="NZ_BSTX01000001.1"/>
</dbReference>
<dbReference type="Pfam" id="PF13460">
    <property type="entry name" value="NAD_binding_10"/>
    <property type="match status" value="1"/>
</dbReference>
<evidence type="ECO:0000313" key="3">
    <source>
        <dbReference type="Proteomes" id="UP001165079"/>
    </source>
</evidence>
<keyword evidence="3" id="KW-1185">Reference proteome</keyword>
<feature type="domain" description="NAD(P)-binding" evidence="1">
    <location>
        <begin position="6"/>
        <end position="139"/>
    </location>
</feature>
<proteinExistence type="predicted"/>
<organism evidence="2 3">
    <name type="scientific">Actinorhabdospora filicis</name>
    <dbReference type="NCBI Taxonomy" id="1785913"/>
    <lineage>
        <taxon>Bacteria</taxon>
        <taxon>Bacillati</taxon>
        <taxon>Actinomycetota</taxon>
        <taxon>Actinomycetes</taxon>
        <taxon>Micromonosporales</taxon>
        <taxon>Micromonosporaceae</taxon>
        <taxon>Actinorhabdospora</taxon>
    </lineage>
</organism>
<dbReference type="PANTHER" id="PTHR43162">
    <property type="match status" value="1"/>
</dbReference>
<protein>
    <submittedName>
        <fullName evidence="2">NmrA family transcriptional regulator</fullName>
    </submittedName>
</protein>
<dbReference type="InterPro" id="IPR051604">
    <property type="entry name" value="Ergot_Alk_Oxidoreductase"/>
</dbReference>
<dbReference type="Proteomes" id="UP001165079">
    <property type="component" value="Unassembled WGS sequence"/>
</dbReference>
<reference evidence="2" key="1">
    <citation type="submission" date="2023-03" db="EMBL/GenBank/DDBJ databases">
        <title>Actinorhabdospora filicis NBRC 111898.</title>
        <authorList>
            <person name="Ichikawa N."/>
            <person name="Sato H."/>
            <person name="Tonouchi N."/>
        </authorList>
    </citation>
    <scope>NUCLEOTIDE SEQUENCE</scope>
    <source>
        <strain evidence="2">NBRC 111898</strain>
    </source>
</reference>
<dbReference type="AlphaFoldDB" id="A0A9W6SKW4"/>
<name>A0A9W6SKW4_9ACTN</name>
<dbReference type="EMBL" id="BSTX01000001">
    <property type="protein sequence ID" value="GLZ77611.1"/>
    <property type="molecule type" value="Genomic_DNA"/>
</dbReference>
<dbReference type="PANTHER" id="PTHR43162:SF1">
    <property type="entry name" value="PRESTALK A DIFFERENTIATION PROTEIN A"/>
    <property type="match status" value="1"/>
</dbReference>
<comment type="caution">
    <text evidence="2">The sequence shown here is derived from an EMBL/GenBank/DDBJ whole genome shotgun (WGS) entry which is preliminary data.</text>
</comment>
<gene>
    <name evidence="2" type="ORF">Afil01_24180</name>
</gene>
<dbReference type="InterPro" id="IPR016040">
    <property type="entry name" value="NAD(P)-bd_dom"/>
</dbReference>